<comment type="caution">
    <text evidence="3">The sequence shown here is derived from an EMBL/GenBank/DDBJ whole genome shotgun (WGS) entry which is preliminary data.</text>
</comment>
<gene>
    <name evidence="3" type="ORF">MKY91_06015</name>
</gene>
<dbReference type="GO" id="GO:0016746">
    <property type="term" value="F:acyltransferase activity"/>
    <property type="evidence" value="ECO:0007669"/>
    <property type="project" value="UniProtKB-KW"/>
</dbReference>
<sequence>MIRSNQLHIRPLTKEDAPFLAKWLSDPAVLEFYEGRDNPFDLNKVLETFYKQEDATNRCLIEWEDQAIGYIQYYVIDDEERVDYELQEVEGIVFGLDQFIGEERYRDKGIGTLLIQTMVEYLKKKEHVHSIVMDPQIQNHRALACYEKCGFTKQKLLPSKEWHEGEYRDCWLIQYTV</sequence>
<accession>A0ABU9VFV9</accession>
<evidence type="ECO:0000313" key="4">
    <source>
        <dbReference type="Proteomes" id="UP001418796"/>
    </source>
</evidence>
<evidence type="ECO:0000256" key="1">
    <source>
        <dbReference type="ARBA" id="ARBA00023251"/>
    </source>
</evidence>
<dbReference type="Gene3D" id="3.40.630.30">
    <property type="match status" value="1"/>
</dbReference>
<protein>
    <submittedName>
        <fullName evidence="3">GNAT family N-acetyltransferase</fullName>
        <ecNumber evidence="3">2.3.1.-</ecNumber>
    </submittedName>
</protein>
<keyword evidence="4" id="KW-1185">Reference proteome</keyword>
<dbReference type="RefSeq" id="WP_343129795.1">
    <property type="nucleotide sequence ID" value="NZ_JBCITK010000001.1"/>
</dbReference>
<evidence type="ECO:0000313" key="3">
    <source>
        <dbReference type="EMBL" id="MEN0642714.1"/>
    </source>
</evidence>
<dbReference type="EMBL" id="JBCITK010000001">
    <property type="protein sequence ID" value="MEN0642714.1"/>
    <property type="molecule type" value="Genomic_DNA"/>
</dbReference>
<dbReference type="InterPro" id="IPR016181">
    <property type="entry name" value="Acyl_CoA_acyltransferase"/>
</dbReference>
<dbReference type="PANTHER" id="PTHR31438">
    <property type="entry name" value="LYSINE N-ACYLTRANSFERASE C17G9.06C-RELATED"/>
    <property type="match status" value="1"/>
</dbReference>
<keyword evidence="3" id="KW-0808">Transferase</keyword>
<evidence type="ECO:0000259" key="2">
    <source>
        <dbReference type="PROSITE" id="PS51186"/>
    </source>
</evidence>
<proteinExistence type="predicted"/>
<organism evidence="3 4">
    <name type="scientific">Alkalicoccobacillus gibsonii</name>
    <dbReference type="NCBI Taxonomy" id="79881"/>
    <lineage>
        <taxon>Bacteria</taxon>
        <taxon>Bacillati</taxon>
        <taxon>Bacillota</taxon>
        <taxon>Bacilli</taxon>
        <taxon>Bacillales</taxon>
        <taxon>Bacillaceae</taxon>
        <taxon>Alkalicoccobacillus</taxon>
    </lineage>
</organism>
<dbReference type="SUPFAM" id="SSF55729">
    <property type="entry name" value="Acyl-CoA N-acyltransferases (Nat)"/>
    <property type="match status" value="1"/>
</dbReference>
<dbReference type="InterPro" id="IPR000182">
    <property type="entry name" value="GNAT_dom"/>
</dbReference>
<keyword evidence="3" id="KW-0012">Acyltransferase</keyword>
<dbReference type="Proteomes" id="UP001418796">
    <property type="component" value="Unassembled WGS sequence"/>
</dbReference>
<dbReference type="EC" id="2.3.1.-" evidence="3"/>
<dbReference type="PANTHER" id="PTHR31438:SF1">
    <property type="entry name" value="LYSINE N-ACYLTRANSFERASE C17G9.06C-RELATED"/>
    <property type="match status" value="1"/>
</dbReference>
<keyword evidence="1" id="KW-0046">Antibiotic resistance</keyword>
<dbReference type="CDD" id="cd04301">
    <property type="entry name" value="NAT_SF"/>
    <property type="match status" value="1"/>
</dbReference>
<reference evidence="3 4" key="1">
    <citation type="submission" date="2024-03" db="EMBL/GenBank/DDBJ databases">
        <title>Bacilli Hybrid Assemblies.</title>
        <authorList>
            <person name="Kovac J."/>
        </authorList>
    </citation>
    <scope>NUCLEOTIDE SEQUENCE [LARGE SCALE GENOMIC DNA]</scope>
    <source>
        <strain evidence="3 4">FSL R7-0666</strain>
    </source>
</reference>
<name>A0ABU9VFV9_9BACI</name>
<dbReference type="Pfam" id="PF13523">
    <property type="entry name" value="Acetyltransf_8"/>
    <property type="match status" value="1"/>
</dbReference>
<dbReference type="PROSITE" id="PS51186">
    <property type="entry name" value="GNAT"/>
    <property type="match status" value="1"/>
</dbReference>
<feature type="domain" description="N-acetyltransferase" evidence="2">
    <location>
        <begin position="7"/>
        <end position="177"/>
    </location>
</feature>